<dbReference type="EMBL" id="SOFD01000024">
    <property type="protein sequence ID" value="TFB77740.1"/>
    <property type="molecule type" value="Genomic_DNA"/>
</dbReference>
<gene>
    <name evidence="3" type="ORF">E3O21_08720</name>
    <name evidence="2" type="ORF">SAMN05216368_101334</name>
</gene>
<reference evidence="2 4" key="1">
    <citation type="submission" date="2016-10" db="EMBL/GenBank/DDBJ databases">
        <authorList>
            <person name="Varghese N."/>
            <person name="Submissions S."/>
        </authorList>
    </citation>
    <scope>NUCLEOTIDE SEQUENCE [LARGE SCALE GENOMIC DNA]</scope>
    <source>
        <strain evidence="2 4">CGMCC 1.11215</strain>
    </source>
</reference>
<dbReference type="InterPro" id="IPR005149">
    <property type="entry name" value="Tscrpt_reg_PadR_N"/>
</dbReference>
<proteinExistence type="predicted"/>
<dbReference type="AlphaFoldDB" id="A0A4R8V6R2"/>
<dbReference type="PANTHER" id="PTHR33169">
    <property type="entry name" value="PADR-FAMILY TRANSCRIPTIONAL REGULATOR"/>
    <property type="match status" value="1"/>
</dbReference>
<evidence type="ECO:0000313" key="3">
    <source>
        <dbReference type="EMBL" id="TFB77740.1"/>
    </source>
</evidence>
<dbReference type="Gene3D" id="1.10.10.10">
    <property type="entry name" value="Winged helix-like DNA-binding domain superfamily/Winged helix DNA-binding domain"/>
    <property type="match status" value="1"/>
</dbReference>
<sequence>MQPKPWPADWMRAALSLCVLRTLAPGPTYGYAIATALEAAGFGAIKGGTLYPLLTRFEAAGWIAAEWRPGAGGPGRKYFSLTDDGQQELADQSAHWQLFSTTVHDHLQKGPAES</sequence>
<evidence type="ECO:0000313" key="5">
    <source>
        <dbReference type="Proteomes" id="UP000298252"/>
    </source>
</evidence>
<dbReference type="InterPro" id="IPR036388">
    <property type="entry name" value="WH-like_DNA-bd_sf"/>
</dbReference>
<dbReference type="Pfam" id="PF03551">
    <property type="entry name" value="PadR"/>
    <property type="match status" value="1"/>
</dbReference>
<keyword evidence="5" id="KW-1185">Reference proteome</keyword>
<dbReference type="RefSeq" id="WP_092338574.1">
    <property type="nucleotide sequence ID" value="NZ_FNIB01000001.1"/>
</dbReference>
<dbReference type="SUPFAM" id="SSF46785">
    <property type="entry name" value="Winged helix' DNA-binding domain"/>
    <property type="match status" value="1"/>
</dbReference>
<organism evidence="2 4">
    <name type="scientific">Cryobacterium flavum</name>
    <dbReference type="NCBI Taxonomy" id="1424659"/>
    <lineage>
        <taxon>Bacteria</taxon>
        <taxon>Bacillati</taxon>
        <taxon>Actinomycetota</taxon>
        <taxon>Actinomycetes</taxon>
        <taxon>Micrococcales</taxon>
        <taxon>Microbacteriaceae</taxon>
        <taxon>Cryobacterium</taxon>
    </lineage>
</organism>
<evidence type="ECO:0000259" key="1">
    <source>
        <dbReference type="Pfam" id="PF03551"/>
    </source>
</evidence>
<accession>A0A4R8V6R2</accession>
<dbReference type="Proteomes" id="UP000298252">
    <property type="component" value="Unassembled WGS sequence"/>
</dbReference>
<evidence type="ECO:0000313" key="2">
    <source>
        <dbReference type="EMBL" id="SDM56733.1"/>
    </source>
</evidence>
<reference evidence="3 5" key="2">
    <citation type="submission" date="2019-03" db="EMBL/GenBank/DDBJ databases">
        <title>Genomics of glacier-inhabiting Cryobacterium strains.</title>
        <authorList>
            <person name="Liu Q."/>
            <person name="Xin Y.-H."/>
        </authorList>
    </citation>
    <scope>NUCLEOTIDE SEQUENCE [LARGE SCALE GENOMIC DNA]</scope>
    <source>
        <strain evidence="3 5">Hh8</strain>
    </source>
</reference>
<dbReference type="PANTHER" id="PTHR33169:SF14">
    <property type="entry name" value="TRANSCRIPTIONAL REGULATOR RV3488"/>
    <property type="match status" value="1"/>
</dbReference>
<dbReference type="InterPro" id="IPR052509">
    <property type="entry name" value="Metal_resp_DNA-bind_regulator"/>
</dbReference>
<protein>
    <submittedName>
        <fullName evidence="2 3">PadR family transcriptional regulator</fullName>
    </submittedName>
</protein>
<name>A0A4R8V6R2_9MICO</name>
<dbReference type="InterPro" id="IPR036390">
    <property type="entry name" value="WH_DNA-bd_sf"/>
</dbReference>
<dbReference type="STRING" id="1424659.SAMN05216368_101334"/>
<evidence type="ECO:0000313" key="4">
    <source>
        <dbReference type="Proteomes" id="UP000199639"/>
    </source>
</evidence>
<dbReference type="Proteomes" id="UP000199639">
    <property type="component" value="Unassembled WGS sequence"/>
</dbReference>
<dbReference type="EMBL" id="FNIB01000001">
    <property type="protein sequence ID" value="SDM56733.1"/>
    <property type="molecule type" value="Genomic_DNA"/>
</dbReference>
<feature type="domain" description="Transcription regulator PadR N-terminal" evidence="1">
    <location>
        <begin position="19"/>
        <end position="90"/>
    </location>
</feature>